<sequence length="314" mass="36414">MIRMKAIDILARRGQRFANLRRIESLDPTDEADLRTILDLTAYHEFPFEYVQGTSIAFMRDYGVPTISDLLDRTGQFEHDGQKRYDDTNLFAHEAAVEGIESQRARAAVRKMNRIHGAYGIPNHEFRYVLATTLVGPKRFIDAYGYRPLHPHEVTAMTWFTTRFGQLMGIKELPVTYDEYERLLEDYETEHFAYSPANTRVAEASIRIVAGWYPRPLRPLVRRSLIAMLDEPLRDALGLPRQPRWLSRALHRALVMRGRLMRHLPPRRSDDRYVHDARRTYPFGYTIADLGPRDHSREVHTHAPARASSDEGVS</sequence>
<organism evidence="3 4">
    <name type="scientific">Nocardioides phosphati</name>
    <dbReference type="NCBI Taxonomy" id="1867775"/>
    <lineage>
        <taxon>Bacteria</taxon>
        <taxon>Bacillati</taxon>
        <taxon>Actinomycetota</taxon>
        <taxon>Actinomycetes</taxon>
        <taxon>Propionibacteriales</taxon>
        <taxon>Nocardioidaceae</taxon>
        <taxon>Nocardioides</taxon>
    </lineage>
</organism>
<evidence type="ECO:0000313" key="4">
    <source>
        <dbReference type="Proteomes" id="UP000655410"/>
    </source>
</evidence>
<reference evidence="4" key="1">
    <citation type="journal article" date="2019" name="Int. J. Syst. Evol. Microbiol.">
        <title>The Global Catalogue of Microorganisms (GCM) 10K type strain sequencing project: providing services to taxonomists for standard genome sequencing and annotation.</title>
        <authorList>
            <consortium name="The Broad Institute Genomics Platform"/>
            <consortium name="The Broad Institute Genome Sequencing Center for Infectious Disease"/>
            <person name="Wu L."/>
            <person name="Ma J."/>
        </authorList>
    </citation>
    <scope>NUCLEOTIDE SEQUENCE [LARGE SCALE GENOMIC DNA]</scope>
    <source>
        <strain evidence="4">CGMCC 4.7371</strain>
    </source>
</reference>
<dbReference type="PANTHER" id="PTHR36124:SF1">
    <property type="entry name" value="ER-BOUND OXYGENASE MPAB_MPAB'_RUBBER OXYGENASE CATALYTIC DOMAIN-CONTAINING PROTEIN"/>
    <property type="match status" value="1"/>
</dbReference>
<gene>
    <name evidence="3" type="ORF">GCM10011584_33930</name>
</gene>
<feature type="region of interest" description="Disordered" evidence="1">
    <location>
        <begin position="294"/>
        <end position="314"/>
    </location>
</feature>
<dbReference type="EMBL" id="BMNI01000015">
    <property type="protein sequence ID" value="GGO93976.1"/>
    <property type="molecule type" value="Genomic_DNA"/>
</dbReference>
<dbReference type="Proteomes" id="UP000655410">
    <property type="component" value="Unassembled WGS sequence"/>
</dbReference>
<dbReference type="InterPro" id="IPR046366">
    <property type="entry name" value="MPAB"/>
</dbReference>
<comment type="caution">
    <text evidence="3">The sequence shown here is derived from an EMBL/GenBank/DDBJ whole genome shotgun (WGS) entry which is preliminary data.</text>
</comment>
<protein>
    <submittedName>
        <fullName evidence="3">Peptidase</fullName>
    </submittedName>
</protein>
<keyword evidence="4" id="KW-1185">Reference proteome</keyword>
<evidence type="ECO:0000313" key="3">
    <source>
        <dbReference type="EMBL" id="GGO93976.1"/>
    </source>
</evidence>
<evidence type="ECO:0000259" key="2">
    <source>
        <dbReference type="Pfam" id="PF09995"/>
    </source>
</evidence>
<feature type="domain" description="ER-bound oxygenase mpaB/mpaB'/Rubber oxygenase catalytic" evidence="2">
    <location>
        <begin position="76"/>
        <end position="254"/>
    </location>
</feature>
<dbReference type="Pfam" id="PF09995">
    <property type="entry name" value="MPAB_Lcp_cat"/>
    <property type="match status" value="1"/>
</dbReference>
<dbReference type="InterPro" id="IPR018713">
    <property type="entry name" value="MPAB/Lcp_cat_dom"/>
</dbReference>
<dbReference type="PANTHER" id="PTHR36124">
    <property type="match status" value="1"/>
</dbReference>
<proteinExistence type="predicted"/>
<evidence type="ECO:0000256" key="1">
    <source>
        <dbReference type="SAM" id="MobiDB-lite"/>
    </source>
</evidence>
<name>A0ABQ2NDL7_9ACTN</name>
<accession>A0ABQ2NDL7</accession>